<organism evidence="2 3">
    <name type="scientific">Coprinopsis cinerea (strain Okayama-7 / 130 / ATCC MYA-4618 / FGSC 9003)</name>
    <name type="common">Inky cap fungus</name>
    <name type="synonym">Hormographiella aspergillata</name>
    <dbReference type="NCBI Taxonomy" id="240176"/>
    <lineage>
        <taxon>Eukaryota</taxon>
        <taxon>Fungi</taxon>
        <taxon>Dikarya</taxon>
        <taxon>Basidiomycota</taxon>
        <taxon>Agaricomycotina</taxon>
        <taxon>Agaricomycetes</taxon>
        <taxon>Agaricomycetidae</taxon>
        <taxon>Agaricales</taxon>
        <taxon>Agaricineae</taxon>
        <taxon>Psathyrellaceae</taxon>
        <taxon>Coprinopsis</taxon>
    </lineage>
</organism>
<dbReference type="EMBL" id="AACS02000004">
    <property type="protein sequence ID" value="EAU81557.1"/>
    <property type="molecule type" value="Genomic_DNA"/>
</dbReference>
<proteinExistence type="predicted"/>
<gene>
    <name evidence="2" type="ORF">CC1G_02573</name>
</gene>
<dbReference type="InParanoid" id="A8PB69"/>
<keyword evidence="1" id="KW-1133">Transmembrane helix</keyword>
<dbReference type="AlphaFoldDB" id="A8PB69"/>
<keyword evidence="1" id="KW-0812">Transmembrane</keyword>
<comment type="caution">
    <text evidence="2">The sequence shown here is derived from an EMBL/GenBank/DDBJ whole genome shotgun (WGS) entry which is preliminary data.</text>
</comment>
<reference evidence="2 3" key="1">
    <citation type="journal article" date="2010" name="Proc. Natl. Acad. Sci. U.S.A.">
        <title>Insights into evolution of multicellular fungi from the assembled chromosomes of the mushroom Coprinopsis cinerea (Coprinus cinereus).</title>
        <authorList>
            <person name="Stajich J.E."/>
            <person name="Wilke S.K."/>
            <person name="Ahren D."/>
            <person name="Au C.H."/>
            <person name="Birren B.W."/>
            <person name="Borodovsky M."/>
            <person name="Burns C."/>
            <person name="Canback B."/>
            <person name="Casselton L.A."/>
            <person name="Cheng C.K."/>
            <person name="Deng J."/>
            <person name="Dietrich F.S."/>
            <person name="Fargo D.C."/>
            <person name="Farman M.L."/>
            <person name="Gathman A.C."/>
            <person name="Goldberg J."/>
            <person name="Guigo R."/>
            <person name="Hoegger P.J."/>
            <person name="Hooker J.B."/>
            <person name="Huggins A."/>
            <person name="James T.Y."/>
            <person name="Kamada T."/>
            <person name="Kilaru S."/>
            <person name="Kodira C."/>
            <person name="Kues U."/>
            <person name="Kupfer D."/>
            <person name="Kwan H.S."/>
            <person name="Lomsadze A."/>
            <person name="Li W."/>
            <person name="Lilly W.W."/>
            <person name="Ma L.J."/>
            <person name="Mackey A.J."/>
            <person name="Manning G."/>
            <person name="Martin F."/>
            <person name="Muraguchi H."/>
            <person name="Natvig D.O."/>
            <person name="Palmerini H."/>
            <person name="Ramesh M.A."/>
            <person name="Rehmeyer C.J."/>
            <person name="Roe B.A."/>
            <person name="Shenoy N."/>
            <person name="Stanke M."/>
            <person name="Ter-Hovhannisyan V."/>
            <person name="Tunlid A."/>
            <person name="Velagapudi R."/>
            <person name="Vision T.J."/>
            <person name="Zeng Q."/>
            <person name="Zolan M.E."/>
            <person name="Pukkila P.J."/>
        </authorList>
    </citation>
    <scope>NUCLEOTIDE SEQUENCE [LARGE SCALE GENOMIC DNA]</scope>
    <source>
        <strain evidence="3">Okayama-7 / 130 / ATCC MYA-4618 / FGSC 9003</strain>
    </source>
</reference>
<keyword evidence="1" id="KW-0472">Membrane</keyword>
<sequence>MSFNNAAAAQRLARSTEAGHPILDVAQGRCLELILIIIARTLFPSRVAEGSGPRATQLNAAFGIAWRRLSIHHWNYFGLYARPAFMAVYLILAVFKDHSLDGMEFYEPFEESAAEVIVRTFSLFYVVASKWQQDGHSGHITHTKFYFGEKNTMDQWYKRWVTDLERFLLPALDYNIAVTSTQWAPFLAYLFFLTRDDPGLTALHQPTLPTLLCLEGCSSSIAGQVHIPDRLAELQSMEEVRRDVVHGRRVVADAVPGFIRELCGDVARFRWAPVTRIDQLAVVNGGELSVAGLRF</sequence>
<dbReference type="VEuPathDB" id="FungiDB:CC1G_02573"/>
<evidence type="ECO:0000313" key="2">
    <source>
        <dbReference type="EMBL" id="EAU81557.1"/>
    </source>
</evidence>
<dbReference type="Proteomes" id="UP000001861">
    <property type="component" value="Unassembled WGS sequence"/>
</dbReference>
<feature type="transmembrane region" description="Helical" evidence="1">
    <location>
        <begin position="76"/>
        <end position="95"/>
    </location>
</feature>
<protein>
    <submittedName>
        <fullName evidence="2">Uncharacterized protein</fullName>
    </submittedName>
</protein>
<evidence type="ECO:0000313" key="3">
    <source>
        <dbReference type="Proteomes" id="UP000001861"/>
    </source>
</evidence>
<accession>A8PB69</accession>
<name>A8PB69_COPC7</name>
<dbReference type="KEGG" id="cci:CC1G_02573"/>
<dbReference type="GeneID" id="6016740"/>
<dbReference type="RefSeq" id="XP_001840110.1">
    <property type="nucleotide sequence ID" value="XM_001840058.1"/>
</dbReference>
<evidence type="ECO:0000256" key="1">
    <source>
        <dbReference type="SAM" id="Phobius"/>
    </source>
</evidence>
<keyword evidence="3" id="KW-1185">Reference proteome</keyword>